<evidence type="ECO:0000313" key="13">
    <source>
        <dbReference type="Proteomes" id="UP000663992"/>
    </source>
</evidence>
<dbReference type="CDD" id="cd00756">
    <property type="entry name" value="MoaE"/>
    <property type="match status" value="1"/>
</dbReference>
<gene>
    <name evidence="12" type="primary">moaE</name>
    <name evidence="12" type="ORF">J0A65_07995</name>
</gene>
<protein>
    <recommendedName>
        <fullName evidence="4">Molybdopterin synthase catalytic subunit</fullName>
        <ecNumber evidence="3">2.8.1.12</ecNumber>
    </recommendedName>
    <alternativeName>
        <fullName evidence="9">MPT synthase subunit 2</fullName>
    </alternativeName>
    <alternativeName>
        <fullName evidence="7">Molybdenum cofactor biosynthesis protein E</fullName>
    </alternativeName>
    <alternativeName>
        <fullName evidence="8">Molybdopterin-converting factor large subunit</fullName>
    </alternativeName>
    <alternativeName>
        <fullName evidence="10">Molybdopterin-converting factor subunit 2</fullName>
    </alternativeName>
</protein>
<dbReference type="EC" id="2.8.1.12" evidence="3"/>
<proteinExistence type="inferred from homology"/>
<organism evidence="12 13">
    <name type="scientific">Bowmanella yangjiangensis</name>
    <dbReference type="NCBI Taxonomy" id="2811230"/>
    <lineage>
        <taxon>Bacteria</taxon>
        <taxon>Pseudomonadati</taxon>
        <taxon>Pseudomonadota</taxon>
        <taxon>Gammaproteobacteria</taxon>
        <taxon>Alteromonadales</taxon>
        <taxon>Alteromonadaceae</taxon>
        <taxon>Bowmanella</taxon>
    </lineage>
</organism>
<evidence type="ECO:0000256" key="10">
    <source>
        <dbReference type="ARBA" id="ARBA00032474"/>
    </source>
</evidence>
<evidence type="ECO:0000256" key="9">
    <source>
        <dbReference type="ARBA" id="ARBA00030781"/>
    </source>
</evidence>
<dbReference type="InterPro" id="IPR036563">
    <property type="entry name" value="MoaE_sf"/>
</dbReference>
<accession>A0ABS3CRR8</accession>
<name>A0ABS3CRR8_9ALTE</name>
<dbReference type="SUPFAM" id="SSF54690">
    <property type="entry name" value="Molybdopterin synthase subunit MoaE"/>
    <property type="match status" value="1"/>
</dbReference>
<dbReference type="InterPro" id="IPR003448">
    <property type="entry name" value="Mopterin_biosynth_MoaE"/>
</dbReference>
<evidence type="ECO:0000256" key="5">
    <source>
        <dbReference type="ARBA" id="ARBA00023150"/>
    </source>
</evidence>
<keyword evidence="13" id="KW-1185">Reference proteome</keyword>
<dbReference type="Proteomes" id="UP000663992">
    <property type="component" value="Unassembled WGS sequence"/>
</dbReference>
<comment type="catalytic activity">
    <reaction evidence="11">
        <text>2 [molybdopterin-synthase sulfur-carrier protein]-C-terminal-Gly-aminoethanethioate + cyclic pyranopterin phosphate + H2O = molybdopterin + 2 [molybdopterin-synthase sulfur-carrier protein]-C-terminal Gly-Gly + 2 H(+)</text>
        <dbReference type="Rhea" id="RHEA:26333"/>
        <dbReference type="Rhea" id="RHEA-COMP:12202"/>
        <dbReference type="Rhea" id="RHEA-COMP:19907"/>
        <dbReference type="ChEBI" id="CHEBI:15377"/>
        <dbReference type="ChEBI" id="CHEBI:15378"/>
        <dbReference type="ChEBI" id="CHEBI:58698"/>
        <dbReference type="ChEBI" id="CHEBI:59648"/>
        <dbReference type="ChEBI" id="CHEBI:90778"/>
        <dbReference type="ChEBI" id="CHEBI:232372"/>
        <dbReference type="EC" id="2.8.1.12"/>
    </reaction>
</comment>
<dbReference type="NCBIfam" id="NF007959">
    <property type="entry name" value="PRK10678.1"/>
    <property type="match status" value="1"/>
</dbReference>
<dbReference type="PANTHER" id="PTHR23404">
    <property type="entry name" value="MOLYBDOPTERIN SYNTHASE RELATED"/>
    <property type="match status" value="1"/>
</dbReference>
<comment type="subunit">
    <text evidence="6">Heterotetramer of 2 MoaD subunits and 2 MoaE subunits. Also stable as homodimer. The enzyme changes between these two forms during catalysis.</text>
</comment>
<evidence type="ECO:0000256" key="7">
    <source>
        <dbReference type="ARBA" id="ARBA00029745"/>
    </source>
</evidence>
<dbReference type="GO" id="GO:0030366">
    <property type="term" value="F:molybdopterin synthase activity"/>
    <property type="evidence" value="ECO:0007669"/>
    <property type="project" value="UniProtKB-EC"/>
</dbReference>
<evidence type="ECO:0000256" key="2">
    <source>
        <dbReference type="ARBA" id="ARBA00005426"/>
    </source>
</evidence>
<evidence type="ECO:0000256" key="3">
    <source>
        <dbReference type="ARBA" id="ARBA00011950"/>
    </source>
</evidence>
<comment type="caution">
    <text evidence="12">The sequence shown here is derived from an EMBL/GenBank/DDBJ whole genome shotgun (WGS) entry which is preliminary data.</text>
</comment>
<evidence type="ECO:0000256" key="8">
    <source>
        <dbReference type="ARBA" id="ARBA00030407"/>
    </source>
</evidence>
<comment type="similarity">
    <text evidence="2">Belongs to the MoaE family.</text>
</comment>
<evidence type="ECO:0000256" key="11">
    <source>
        <dbReference type="ARBA" id="ARBA00049878"/>
    </source>
</evidence>
<evidence type="ECO:0000313" key="12">
    <source>
        <dbReference type="EMBL" id="MBN7819803.1"/>
    </source>
</evidence>
<dbReference type="Gene3D" id="3.90.1170.40">
    <property type="entry name" value="Molybdopterin biosynthesis MoaE subunit"/>
    <property type="match status" value="1"/>
</dbReference>
<keyword evidence="12" id="KW-0808">Transferase</keyword>
<dbReference type="EMBL" id="JAFKCS010000006">
    <property type="protein sequence ID" value="MBN7819803.1"/>
    <property type="molecule type" value="Genomic_DNA"/>
</dbReference>
<evidence type="ECO:0000256" key="4">
    <source>
        <dbReference type="ARBA" id="ARBA00013858"/>
    </source>
</evidence>
<dbReference type="RefSeq" id="WP_206593646.1">
    <property type="nucleotide sequence ID" value="NZ_JAFKCS010000006.1"/>
</dbReference>
<evidence type="ECO:0000256" key="1">
    <source>
        <dbReference type="ARBA" id="ARBA00005046"/>
    </source>
</evidence>
<keyword evidence="5" id="KW-0501">Molybdenum cofactor biosynthesis</keyword>
<comment type="pathway">
    <text evidence="1">Cofactor biosynthesis; molybdopterin biosynthesis.</text>
</comment>
<sequence>MQAKQLSDFISVQEANFSQAEEYLALCAGNRQDGAIVSFVGLVRDINSQHRVQKLTLEHYPAMTEKSLKKIVTEARSLWPISRVRLIHRVGALQASEQIVFVGVSSRHRGHAFQACEFIMDQLKTRAPFWKKEQDDKDEHWVQANQQDQQKARQWLLKPEDLSMFM</sequence>
<evidence type="ECO:0000256" key="6">
    <source>
        <dbReference type="ARBA" id="ARBA00026066"/>
    </source>
</evidence>
<reference evidence="12 13" key="1">
    <citation type="submission" date="2021-03" db="EMBL/GenBank/DDBJ databases">
        <title>novel species isolated from a fishpond in China.</title>
        <authorList>
            <person name="Lu H."/>
            <person name="Cai Z."/>
        </authorList>
    </citation>
    <scope>NUCLEOTIDE SEQUENCE [LARGE SCALE GENOMIC DNA]</scope>
    <source>
        <strain evidence="12 13">Y57</strain>
    </source>
</reference>
<dbReference type="Pfam" id="PF02391">
    <property type="entry name" value="MoaE"/>
    <property type="match status" value="1"/>
</dbReference>